<proteinExistence type="predicted"/>
<name>A0A7W3N2A3_9ACTN</name>
<keyword evidence="2" id="KW-0472">Membrane</keyword>
<evidence type="ECO:0000313" key="4">
    <source>
        <dbReference type="Proteomes" id="UP000539313"/>
    </source>
</evidence>
<dbReference type="Proteomes" id="UP000539313">
    <property type="component" value="Unassembled WGS sequence"/>
</dbReference>
<keyword evidence="2" id="KW-0812">Transmembrane</keyword>
<gene>
    <name evidence="3" type="ORF">HNR21_005074</name>
</gene>
<feature type="transmembrane region" description="Helical" evidence="2">
    <location>
        <begin position="93"/>
        <end position="112"/>
    </location>
</feature>
<evidence type="ECO:0000256" key="2">
    <source>
        <dbReference type="SAM" id="Phobius"/>
    </source>
</evidence>
<organism evidence="3 4">
    <name type="scientific">Thermomonospora cellulosilytica</name>
    <dbReference type="NCBI Taxonomy" id="1411118"/>
    <lineage>
        <taxon>Bacteria</taxon>
        <taxon>Bacillati</taxon>
        <taxon>Actinomycetota</taxon>
        <taxon>Actinomycetes</taxon>
        <taxon>Streptosporangiales</taxon>
        <taxon>Thermomonosporaceae</taxon>
        <taxon>Thermomonospora</taxon>
    </lineage>
</organism>
<evidence type="ECO:0000313" key="3">
    <source>
        <dbReference type="EMBL" id="MBA9006192.1"/>
    </source>
</evidence>
<feature type="transmembrane region" description="Helical" evidence="2">
    <location>
        <begin position="63"/>
        <end position="81"/>
    </location>
</feature>
<keyword evidence="4" id="KW-1185">Reference proteome</keyword>
<keyword evidence="2" id="KW-1133">Transmembrane helix</keyword>
<feature type="transmembrane region" description="Helical" evidence="2">
    <location>
        <begin position="124"/>
        <end position="141"/>
    </location>
</feature>
<comment type="caution">
    <text evidence="3">The sequence shown here is derived from an EMBL/GenBank/DDBJ whole genome shotgun (WGS) entry which is preliminary data.</text>
</comment>
<feature type="region of interest" description="Disordered" evidence="1">
    <location>
        <begin position="1"/>
        <end position="26"/>
    </location>
</feature>
<dbReference type="AlphaFoldDB" id="A0A7W3N2A3"/>
<protein>
    <submittedName>
        <fullName evidence="3">Uncharacterized protein</fullName>
    </submittedName>
</protein>
<reference evidence="3 4" key="1">
    <citation type="submission" date="2020-08" db="EMBL/GenBank/DDBJ databases">
        <title>Sequencing the genomes of 1000 actinobacteria strains.</title>
        <authorList>
            <person name="Klenk H.-P."/>
        </authorList>
    </citation>
    <scope>NUCLEOTIDE SEQUENCE [LARGE SCALE GENOMIC DNA]</scope>
    <source>
        <strain evidence="3 4">DSM 45823</strain>
    </source>
</reference>
<evidence type="ECO:0000256" key="1">
    <source>
        <dbReference type="SAM" id="MobiDB-lite"/>
    </source>
</evidence>
<feature type="transmembrane region" description="Helical" evidence="2">
    <location>
        <begin position="30"/>
        <end position="51"/>
    </location>
</feature>
<dbReference type="RefSeq" id="WP_182707174.1">
    <property type="nucleotide sequence ID" value="NZ_JACJII010000001.1"/>
</dbReference>
<accession>A0A7W3N2A3</accession>
<dbReference type="EMBL" id="JACJII010000001">
    <property type="protein sequence ID" value="MBA9006192.1"/>
    <property type="molecule type" value="Genomic_DNA"/>
</dbReference>
<sequence>MSPKSEEPPAHPGSAEPRARTAGPVPRRPWQVPAALTIIGLFWVGSMTVGMPDMIGDEDFGTQLAYMIGWTAVLALWMWRIWAGGPMAIRQMVTLATGFGALIMVGSVLVTVGLPDEYRDPLDVVVPVLVGGALLAAALLLRRPAVAEWARGRYGARRPPAGSQ</sequence>